<gene>
    <name evidence="2" type="ORF">B5C34_05365</name>
</gene>
<evidence type="ECO:0000256" key="1">
    <source>
        <dbReference type="SAM" id="MobiDB-lite"/>
    </source>
</evidence>
<organism evidence="2 3">
    <name type="scientific">Pacificimonas flava</name>
    <dbReference type="NCBI Taxonomy" id="1234595"/>
    <lineage>
        <taxon>Bacteria</taxon>
        <taxon>Pseudomonadati</taxon>
        <taxon>Pseudomonadota</taxon>
        <taxon>Alphaproteobacteria</taxon>
        <taxon>Sphingomonadales</taxon>
        <taxon>Sphingosinicellaceae</taxon>
        <taxon>Pacificimonas</taxon>
    </lineage>
</organism>
<evidence type="ECO:0000313" key="2">
    <source>
        <dbReference type="EMBL" id="OWV32941.1"/>
    </source>
</evidence>
<reference evidence="3" key="1">
    <citation type="submission" date="2017-05" db="EMBL/GenBank/DDBJ databases">
        <authorList>
            <person name="Lin X."/>
        </authorList>
    </citation>
    <scope>NUCLEOTIDE SEQUENCE [LARGE SCALE GENOMIC DNA]</scope>
    <source>
        <strain evidence="3">JLT2012</strain>
    </source>
</reference>
<evidence type="ECO:0008006" key="4">
    <source>
        <dbReference type="Google" id="ProtNLM"/>
    </source>
</evidence>
<keyword evidence="3" id="KW-1185">Reference proteome</keyword>
<dbReference type="OrthoDB" id="9797300at2"/>
<dbReference type="RefSeq" id="WP_088711730.1">
    <property type="nucleotide sequence ID" value="NZ_NFZT01000001.1"/>
</dbReference>
<dbReference type="EMBL" id="NFZT01000001">
    <property type="protein sequence ID" value="OWV32941.1"/>
    <property type="molecule type" value="Genomic_DNA"/>
</dbReference>
<sequence length="494" mass="54795">MPLLDAAGNPMPSSAASRLPVGLSGEIATTSDGRDIFRAFVTGLQQDTDPLLLSSADWGVYDTIFRDDQVKSCWQQRTTALTSRDWRVTAGGDREIDRAAAELLEQNVRRIGWDNLTSKMHKAVFNGYAVGEVLWTREDGYIQFAAIKVRHARRFRRDADDRLRLLTLANMQGERLPERKFWFLKAGGDHDDLPYGLGLAHWLYWPVMFKRNGLKFWNTFLDKYGAPTAMGKYRPGTPEGDIQKLLQALQSIATDTGFVVPEGMAVELLEAARSAGADYDKMVDKMDLAIAKVLLSQTGTAENQAWSGTAETHAGVRDDVVDADDDLIAESFRAGPAAWLTRINFPGAQIPVLTRRHEEEGQDLNELADLDAKMLPLGYRRSRDNVRETYGDEWEPVDASTGRTRPPSQRPGAEAEFAEGEDSHTRIDAAVDALMADTRAARALDPMLLPLVAALEQAADADEARALLDRIAPNLNDDVLKEIIESEAWQILAL</sequence>
<proteinExistence type="predicted"/>
<feature type="region of interest" description="Disordered" evidence="1">
    <location>
        <begin position="390"/>
        <end position="418"/>
    </location>
</feature>
<evidence type="ECO:0000313" key="3">
    <source>
        <dbReference type="Proteomes" id="UP000198462"/>
    </source>
</evidence>
<dbReference type="Pfam" id="PF06074">
    <property type="entry name" value="Portal_Mu"/>
    <property type="match status" value="1"/>
</dbReference>
<accession>A0A219B3V2</accession>
<dbReference type="InterPro" id="IPR009279">
    <property type="entry name" value="Portal_Mu"/>
</dbReference>
<protein>
    <recommendedName>
        <fullName evidence="4">Mu-like prophage FluMu protein gp29</fullName>
    </recommendedName>
</protein>
<dbReference type="Proteomes" id="UP000198462">
    <property type="component" value="Unassembled WGS sequence"/>
</dbReference>
<comment type="caution">
    <text evidence="2">The sequence shown here is derived from an EMBL/GenBank/DDBJ whole genome shotgun (WGS) entry which is preliminary data.</text>
</comment>
<name>A0A219B3V2_9SPHN</name>
<dbReference type="AlphaFoldDB" id="A0A219B3V2"/>